<dbReference type="Proteomes" id="UP001283341">
    <property type="component" value="Unassembled WGS sequence"/>
</dbReference>
<evidence type="ECO:0000256" key="2">
    <source>
        <dbReference type="SAM" id="SignalP"/>
    </source>
</evidence>
<dbReference type="PANTHER" id="PTHR36182">
    <property type="entry name" value="PROTEIN, PUTATIVE (AFU_ORTHOLOGUE AFUA_6G10930)-RELATED"/>
    <property type="match status" value="1"/>
</dbReference>
<organism evidence="3 4">
    <name type="scientific">Apodospora peruviana</name>
    <dbReference type="NCBI Taxonomy" id="516989"/>
    <lineage>
        <taxon>Eukaryota</taxon>
        <taxon>Fungi</taxon>
        <taxon>Dikarya</taxon>
        <taxon>Ascomycota</taxon>
        <taxon>Pezizomycotina</taxon>
        <taxon>Sordariomycetes</taxon>
        <taxon>Sordariomycetidae</taxon>
        <taxon>Sordariales</taxon>
        <taxon>Lasiosphaeriaceae</taxon>
        <taxon>Apodospora</taxon>
    </lineage>
</organism>
<evidence type="ECO:0000313" key="4">
    <source>
        <dbReference type="Proteomes" id="UP001283341"/>
    </source>
</evidence>
<dbReference type="PANTHER" id="PTHR36182:SF1">
    <property type="entry name" value="PROTEIN, PUTATIVE (AFU_ORTHOLOGUE AFUA_6G10930)-RELATED"/>
    <property type="match status" value="1"/>
</dbReference>
<feature type="chain" id="PRO_5042265832" description="Lytic polysaccharide monooxygenase" evidence="2">
    <location>
        <begin position="23"/>
        <end position="350"/>
    </location>
</feature>
<feature type="signal peptide" evidence="2">
    <location>
        <begin position="1"/>
        <end position="22"/>
    </location>
</feature>
<keyword evidence="2" id="KW-0732">Signal</keyword>
<sequence length="350" mass="34932">MAPHRLSILSLAILLATLPSETAILQVAAHMQLTSPPPLRSTHNPHTGPLPDYSMTTPLSSDGSNFPCKGYLSLLGTPQGASVATWPAGSTQHMTISGGAVHGGGSCQASLSVDAGQTWHVLHSYIGACPAINGDSSFSFRVPGDVPETKGAVFSWTWFNNLGNREMYQNCAVVDITGGRSGDDFGQRPAMFVADVGNGCTTVDSRDVLFPDPGPDLDVNDGGKAVPAKGDGCQRGMGGMAGGGGRGGDSGSGGGSSDDGDSNGNDGMGDGMSGDGSGNGGGSSSGTSSGGYNSGGGRHPSPTNTWVPSAGTWTPGDDWPNGYGSVAATSRGGGLVAVGAFASILLGLLI</sequence>
<gene>
    <name evidence="3" type="ORF">B0H66DRAFT_530037</name>
</gene>
<dbReference type="EMBL" id="JAUEDM010000002">
    <property type="protein sequence ID" value="KAK3326034.1"/>
    <property type="molecule type" value="Genomic_DNA"/>
</dbReference>
<proteinExistence type="predicted"/>
<dbReference type="Gene3D" id="2.70.50.70">
    <property type="match status" value="1"/>
</dbReference>
<dbReference type="AlphaFoldDB" id="A0AAE0IJC8"/>
<keyword evidence="4" id="KW-1185">Reference proteome</keyword>
<protein>
    <recommendedName>
        <fullName evidence="5">Lytic polysaccharide monooxygenase</fullName>
    </recommendedName>
</protein>
<evidence type="ECO:0000256" key="1">
    <source>
        <dbReference type="SAM" id="MobiDB-lite"/>
    </source>
</evidence>
<feature type="region of interest" description="Disordered" evidence="1">
    <location>
        <begin position="206"/>
        <end position="315"/>
    </location>
</feature>
<accession>A0AAE0IJC8</accession>
<reference evidence="3" key="1">
    <citation type="journal article" date="2023" name="Mol. Phylogenet. Evol.">
        <title>Genome-scale phylogeny and comparative genomics of the fungal order Sordariales.</title>
        <authorList>
            <person name="Hensen N."/>
            <person name="Bonometti L."/>
            <person name="Westerberg I."/>
            <person name="Brannstrom I.O."/>
            <person name="Guillou S."/>
            <person name="Cros-Aarteil S."/>
            <person name="Calhoun S."/>
            <person name="Haridas S."/>
            <person name="Kuo A."/>
            <person name="Mondo S."/>
            <person name="Pangilinan J."/>
            <person name="Riley R."/>
            <person name="LaButti K."/>
            <person name="Andreopoulos B."/>
            <person name="Lipzen A."/>
            <person name="Chen C."/>
            <person name="Yan M."/>
            <person name="Daum C."/>
            <person name="Ng V."/>
            <person name="Clum A."/>
            <person name="Steindorff A."/>
            <person name="Ohm R.A."/>
            <person name="Martin F."/>
            <person name="Silar P."/>
            <person name="Natvig D.O."/>
            <person name="Lalanne C."/>
            <person name="Gautier V."/>
            <person name="Ament-Velasquez S.L."/>
            <person name="Kruys A."/>
            <person name="Hutchinson M.I."/>
            <person name="Powell A.J."/>
            <person name="Barry K."/>
            <person name="Miller A.N."/>
            <person name="Grigoriev I.V."/>
            <person name="Debuchy R."/>
            <person name="Gladieux P."/>
            <person name="Hiltunen Thoren M."/>
            <person name="Johannesson H."/>
        </authorList>
    </citation>
    <scope>NUCLEOTIDE SEQUENCE</scope>
    <source>
        <strain evidence="3">CBS 118394</strain>
    </source>
</reference>
<evidence type="ECO:0000313" key="3">
    <source>
        <dbReference type="EMBL" id="KAK3326034.1"/>
    </source>
</evidence>
<comment type="caution">
    <text evidence="3">The sequence shown here is derived from an EMBL/GenBank/DDBJ whole genome shotgun (WGS) entry which is preliminary data.</text>
</comment>
<name>A0AAE0IJC8_9PEZI</name>
<evidence type="ECO:0008006" key="5">
    <source>
        <dbReference type="Google" id="ProtNLM"/>
    </source>
</evidence>
<feature type="compositionally biased region" description="Gly residues" evidence="1">
    <location>
        <begin position="266"/>
        <end position="298"/>
    </location>
</feature>
<feature type="compositionally biased region" description="Gly residues" evidence="1">
    <location>
        <begin position="233"/>
        <end position="257"/>
    </location>
</feature>
<reference evidence="3" key="2">
    <citation type="submission" date="2023-06" db="EMBL/GenBank/DDBJ databases">
        <authorList>
            <consortium name="Lawrence Berkeley National Laboratory"/>
            <person name="Haridas S."/>
            <person name="Hensen N."/>
            <person name="Bonometti L."/>
            <person name="Westerberg I."/>
            <person name="Brannstrom I.O."/>
            <person name="Guillou S."/>
            <person name="Cros-Aarteil S."/>
            <person name="Calhoun S."/>
            <person name="Kuo A."/>
            <person name="Mondo S."/>
            <person name="Pangilinan J."/>
            <person name="Riley R."/>
            <person name="Labutti K."/>
            <person name="Andreopoulos B."/>
            <person name="Lipzen A."/>
            <person name="Chen C."/>
            <person name="Yanf M."/>
            <person name="Daum C."/>
            <person name="Ng V."/>
            <person name="Clum A."/>
            <person name="Steindorff A."/>
            <person name="Ohm R."/>
            <person name="Martin F."/>
            <person name="Silar P."/>
            <person name="Natvig D."/>
            <person name="Lalanne C."/>
            <person name="Gautier V."/>
            <person name="Ament-Velasquez S.L."/>
            <person name="Kruys A."/>
            <person name="Hutchinson M.I."/>
            <person name="Powell A.J."/>
            <person name="Barry K."/>
            <person name="Miller A.N."/>
            <person name="Grigoriev I.V."/>
            <person name="Debuchy R."/>
            <person name="Gladieux P."/>
            <person name="Thoren M.H."/>
            <person name="Johannesson H."/>
        </authorList>
    </citation>
    <scope>NUCLEOTIDE SEQUENCE</scope>
    <source>
        <strain evidence="3">CBS 118394</strain>
    </source>
</reference>